<evidence type="ECO:0000313" key="2">
    <source>
        <dbReference type="Proteomes" id="UP001302349"/>
    </source>
</evidence>
<keyword evidence="2" id="KW-1185">Reference proteome</keyword>
<gene>
    <name evidence="1" type="ORF">RT717_12265</name>
</gene>
<sequence>MAKYRTLTREELTALEKEFIDYLIVNGIAADDWEKLKKETPAKADKIVDLFSDVVFEDVLRKTEFLEIRTRSHVMTYQCLQEKIVLCGMQGGEAADFTDPAFLQKALASPPSDIELFTSEKHYNTVREEELFLMMSNGHLVSDGKLFKTLALVIADQA</sequence>
<dbReference type="Proteomes" id="UP001302349">
    <property type="component" value="Chromosome"/>
</dbReference>
<dbReference type="Pfam" id="PF20105">
    <property type="entry name" value="DUF6495"/>
    <property type="match status" value="1"/>
</dbReference>
<reference evidence="1 2" key="1">
    <citation type="journal article" date="2023" name="Microbiol. Resour. Announc.">
        <title>Complete Genome Sequence of Imperialibacter roseus strain P4T.</title>
        <authorList>
            <person name="Tizabi D.R."/>
            <person name="Bachvaroff T."/>
            <person name="Hill R.T."/>
        </authorList>
    </citation>
    <scope>NUCLEOTIDE SEQUENCE [LARGE SCALE GENOMIC DNA]</scope>
    <source>
        <strain evidence="1 2">P4T</strain>
    </source>
</reference>
<evidence type="ECO:0000313" key="1">
    <source>
        <dbReference type="EMBL" id="WOK09414.1"/>
    </source>
</evidence>
<dbReference type="EMBL" id="CP136051">
    <property type="protein sequence ID" value="WOK09414.1"/>
    <property type="molecule type" value="Genomic_DNA"/>
</dbReference>
<accession>A0ABZ0IYE0</accession>
<dbReference type="InterPro" id="IPR045470">
    <property type="entry name" value="DUF6495"/>
</dbReference>
<protein>
    <submittedName>
        <fullName evidence="1">DUF6495 family protein</fullName>
    </submittedName>
</protein>
<proteinExistence type="predicted"/>
<name>A0ABZ0IYE0_9BACT</name>
<dbReference type="RefSeq" id="WP_317492033.1">
    <property type="nucleotide sequence ID" value="NZ_CP136051.1"/>
</dbReference>
<organism evidence="1 2">
    <name type="scientific">Imperialibacter roseus</name>
    <dbReference type="NCBI Taxonomy" id="1324217"/>
    <lineage>
        <taxon>Bacteria</taxon>
        <taxon>Pseudomonadati</taxon>
        <taxon>Bacteroidota</taxon>
        <taxon>Cytophagia</taxon>
        <taxon>Cytophagales</taxon>
        <taxon>Flammeovirgaceae</taxon>
        <taxon>Imperialibacter</taxon>
    </lineage>
</organism>